<organism evidence="1 2">
    <name type="scientific">Trifolium medium</name>
    <dbReference type="NCBI Taxonomy" id="97028"/>
    <lineage>
        <taxon>Eukaryota</taxon>
        <taxon>Viridiplantae</taxon>
        <taxon>Streptophyta</taxon>
        <taxon>Embryophyta</taxon>
        <taxon>Tracheophyta</taxon>
        <taxon>Spermatophyta</taxon>
        <taxon>Magnoliopsida</taxon>
        <taxon>eudicotyledons</taxon>
        <taxon>Gunneridae</taxon>
        <taxon>Pentapetalae</taxon>
        <taxon>rosids</taxon>
        <taxon>fabids</taxon>
        <taxon>Fabales</taxon>
        <taxon>Fabaceae</taxon>
        <taxon>Papilionoideae</taxon>
        <taxon>50 kb inversion clade</taxon>
        <taxon>NPAAA clade</taxon>
        <taxon>Hologalegina</taxon>
        <taxon>IRL clade</taxon>
        <taxon>Trifolieae</taxon>
        <taxon>Trifolium</taxon>
    </lineage>
</organism>
<comment type="caution">
    <text evidence="1">The sequence shown here is derived from an EMBL/GenBank/DDBJ whole genome shotgun (WGS) entry which is preliminary data.</text>
</comment>
<accession>A0A392QQU7</accession>
<dbReference type="Proteomes" id="UP000265520">
    <property type="component" value="Unassembled WGS sequence"/>
</dbReference>
<name>A0A392QQU7_9FABA</name>
<evidence type="ECO:0000313" key="2">
    <source>
        <dbReference type="Proteomes" id="UP000265520"/>
    </source>
</evidence>
<dbReference type="EMBL" id="LXQA010155174">
    <property type="protein sequence ID" value="MCI26761.1"/>
    <property type="molecule type" value="Genomic_DNA"/>
</dbReference>
<keyword evidence="2" id="KW-1185">Reference proteome</keyword>
<proteinExistence type="predicted"/>
<feature type="non-terminal residue" evidence="1">
    <location>
        <position position="1"/>
    </location>
</feature>
<evidence type="ECO:0000313" key="1">
    <source>
        <dbReference type="EMBL" id="MCI26761.1"/>
    </source>
</evidence>
<dbReference type="AlphaFoldDB" id="A0A392QQU7"/>
<reference evidence="1 2" key="1">
    <citation type="journal article" date="2018" name="Front. Plant Sci.">
        <title>Red Clover (Trifolium pratense) and Zigzag Clover (T. medium) - A Picture of Genomic Similarities and Differences.</title>
        <authorList>
            <person name="Dluhosova J."/>
            <person name="Istvanek J."/>
            <person name="Nedelnik J."/>
            <person name="Repkova J."/>
        </authorList>
    </citation>
    <scope>NUCLEOTIDE SEQUENCE [LARGE SCALE GENOMIC DNA]</scope>
    <source>
        <strain evidence="2">cv. 10/8</strain>
        <tissue evidence="1">Leaf</tissue>
    </source>
</reference>
<sequence>VLRAVTAVTVADGRTVTVPDGLTVMGMTPVSVSCFDQLTALTFVDF</sequence>
<protein>
    <submittedName>
        <fullName evidence="1">Uncharacterized protein</fullName>
    </submittedName>
</protein>